<evidence type="ECO:0000256" key="4">
    <source>
        <dbReference type="ARBA" id="ARBA00022692"/>
    </source>
</evidence>
<keyword evidence="3" id="KW-1003">Cell membrane</keyword>
<dbReference type="Proteomes" id="UP000682308">
    <property type="component" value="Unassembled WGS sequence"/>
</dbReference>
<evidence type="ECO:0000256" key="2">
    <source>
        <dbReference type="ARBA" id="ARBA00022448"/>
    </source>
</evidence>
<proteinExistence type="predicted"/>
<feature type="transmembrane region" description="Helical" evidence="7">
    <location>
        <begin position="59"/>
        <end position="77"/>
    </location>
</feature>
<evidence type="ECO:0000313" key="9">
    <source>
        <dbReference type="Proteomes" id="UP000682308"/>
    </source>
</evidence>
<feature type="transmembrane region" description="Helical" evidence="7">
    <location>
        <begin position="300"/>
        <end position="318"/>
    </location>
</feature>
<comment type="subcellular location">
    <subcellularLocation>
        <location evidence="1">Cell membrane</location>
        <topology evidence="1">Multi-pass membrane protein</topology>
    </subcellularLocation>
</comment>
<feature type="transmembrane region" description="Helical" evidence="7">
    <location>
        <begin position="393"/>
        <end position="412"/>
    </location>
</feature>
<keyword evidence="6 7" id="KW-0472">Membrane</keyword>
<sequence length="421" mass="45037">MTTAVTTETQETSPQSLWRHRDFMLLWSGQTVSEVGSNITQLTLPLVALLMLDATTFEVGLLTAATTLPFLLVALPAGPVVDRVMKRRLMVWCDIGRMVLAASIPVAAVLDVLTLVQLYLVALAMGVLSVFFAIAYQSYLPSLVGKDQLVDANGKLGATQSFAQLTGSSFGGALVTLLGAAKAMAADALSFGISALTLVLIRTPEPTPERPAEKRRLRTEIAEGLRFVVGHPILRKLVASTAVSNFFGTIVLSLQTVYLVRELKAEPWVIGLVMGGSAVGGLAGGLIANWVGKKIGTARMIWLPALCFGWAGLLIPAAQPGWSTVLVAVGMTMLMVIFVLYNSSQVSYRQTITPPELLGRMNASVRWIMWGTMPLGALAGGALGTYVGVRPMLTVSALGDWLAVLFIVFSPLRKLRDVPKE</sequence>
<gene>
    <name evidence="8" type="ORF">KEF29_09940</name>
</gene>
<keyword evidence="9" id="KW-1185">Reference proteome</keyword>
<keyword evidence="2" id="KW-0813">Transport</keyword>
<evidence type="ECO:0000256" key="5">
    <source>
        <dbReference type="ARBA" id="ARBA00022989"/>
    </source>
</evidence>
<keyword evidence="5 7" id="KW-1133">Transmembrane helix</keyword>
<evidence type="ECO:0000256" key="1">
    <source>
        <dbReference type="ARBA" id="ARBA00004651"/>
    </source>
</evidence>
<evidence type="ECO:0000313" key="8">
    <source>
        <dbReference type="EMBL" id="MBR8639522.1"/>
    </source>
</evidence>
<keyword evidence="4 7" id="KW-0812">Transmembrane</keyword>
<feature type="transmembrane region" description="Helical" evidence="7">
    <location>
        <begin position="324"/>
        <end position="341"/>
    </location>
</feature>
<feature type="transmembrane region" description="Helical" evidence="7">
    <location>
        <begin position="237"/>
        <end position="256"/>
    </location>
</feature>
<protein>
    <submittedName>
        <fullName evidence="8">MFS transporter</fullName>
    </submittedName>
</protein>
<name>A0A941FGG2_9ACTN</name>
<dbReference type="PANTHER" id="PTHR23513:SF6">
    <property type="entry name" value="MAJOR FACILITATOR SUPERFAMILY ASSOCIATED DOMAIN-CONTAINING PROTEIN"/>
    <property type="match status" value="1"/>
</dbReference>
<comment type="caution">
    <text evidence="8">The sequence shown here is derived from an EMBL/GenBank/DDBJ whole genome shotgun (WGS) entry which is preliminary data.</text>
</comment>
<dbReference type="GO" id="GO:0005886">
    <property type="term" value="C:plasma membrane"/>
    <property type="evidence" value="ECO:0007669"/>
    <property type="project" value="UniProtKB-SubCell"/>
</dbReference>
<feature type="transmembrane region" description="Helical" evidence="7">
    <location>
        <begin position="89"/>
        <end position="110"/>
    </location>
</feature>
<dbReference type="CDD" id="cd06173">
    <property type="entry name" value="MFS_MefA_like"/>
    <property type="match status" value="1"/>
</dbReference>
<evidence type="ECO:0000256" key="7">
    <source>
        <dbReference type="SAM" id="Phobius"/>
    </source>
</evidence>
<organism evidence="8 9">
    <name type="scientific">Streptomyces tuirus</name>
    <dbReference type="NCBI Taxonomy" id="68278"/>
    <lineage>
        <taxon>Bacteria</taxon>
        <taxon>Bacillati</taxon>
        <taxon>Actinomycetota</taxon>
        <taxon>Actinomycetes</taxon>
        <taxon>Kitasatosporales</taxon>
        <taxon>Streptomycetaceae</taxon>
        <taxon>Streptomyces</taxon>
    </lineage>
</organism>
<dbReference type="AlphaFoldDB" id="A0A941FGG2"/>
<reference evidence="8 9" key="1">
    <citation type="submission" date="2021-04" db="EMBL/GenBank/DDBJ databases">
        <title>Characterization of the biosynthetic gene cluster of new lipopeptides with antitumor activity in the genome of the marine Streptomyces PHM034.</title>
        <authorList>
            <person name="Ceniceros A."/>
            <person name="Canedo L."/>
            <person name="Mendez C."/>
            <person name="Olano C."/>
            <person name="Schleissner C."/>
            <person name="Cuevas C."/>
            <person name="De La Calle F."/>
            <person name="Salas J.A."/>
        </authorList>
    </citation>
    <scope>NUCLEOTIDE SEQUENCE [LARGE SCALE GENOMIC DNA]</scope>
    <source>
        <strain evidence="8 9">PHM034</strain>
    </source>
</reference>
<dbReference type="InterPro" id="IPR010290">
    <property type="entry name" value="TM_effector"/>
</dbReference>
<evidence type="ECO:0000256" key="6">
    <source>
        <dbReference type="ARBA" id="ARBA00023136"/>
    </source>
</evidence>
<feature type="transmembrane region" description="Helical" evidence="7">
    <location>
        <begin position="367"/>
        <end position="387"/>
    </location>
</feature>
<dbReference type="SUPFAM" id="SSF103473">
    <property type="entry name" value="MFS general substrate transporter"/>
    <property type="match status" value="1"/>
</dbReference>
<feature type="transmembrane region" description="Helical" evidence="7">
    <location>
        <begin position="268"/>
        <end position="288"/>
    </location>
</feature>
<dbReference type="Gene3D" id="1.20.1250.20">
    <property type="entry name" value="MFS general substrate transporter like domains"/>
    <property type="match status" value="1"/>
</dbReference>
<dbReference type="Pfam" id="PF05977">
    <property type="entry name" value="MFS_3"/>
    <property type="match status" value="1"/>
</dbReference>
<accession>A0A941FGG2</accession>
<dbReference type="InterPro" id="IPR036259">
    <property type="entry name" value="MFS_trans_sf"/>
</dbReference>
<dbReference type="EMBL" id="JAGTPG010000001">
    <property type="protein sequence ID" value="MBR8639522.1"/>
    <property type="molecule type" value="Genomic_DNA"/>
</dbReference>
<dbReference type="PANTHER" id="PTHR23513">
    <property type="entry name" value="INTEGRAL MEMBRANE EFFLUX PROTEIN-RELATED"/>
    <property type="match status" value="1"/>
</dbReference>
<evidence type="ECO:0000256" key="3">
    <source>
        <dbReference type="ARBA" id="ARBA00022475"/>
    </source>
</evidence>
<feature type="transmembrane region" description="Helical" evidence="7">
    <location>
        <begin position="116"/>
        <end position="136"/>
    </location>
</feature>